<keyword evidence="3" id="KW-0813">Transport</keyword>
<name>A0A931EB51_9FLAO</name>
<dbReference type="RefSeq" id="WP_194738785.1">
    <property type="nucleotide sequence ID" value="NZ_JADKYY010000003.1"/>
</dbReference>
<dbReference type="EMBL" id="JADKYY010000003">
    <property type="protein sequence ID" value="MBF5026859.1"/>
    <property type="molecule type" value="Genomic_DNA"/>
</dbReference>
<dbReference type="Proteomes" id="UP000694480">
    <property type="component" value="Unassembled WGS sequence"/>
</dbReference>
<keyword evidence="4 7" id="KW-0812">Transmembrane</keyword>
<accession>A0A931EB51</accession>
<feature type="transmembrane region" description="Helical" evidence="7">
    <location>
        <begin position="159"/>
        <end position="177"/>
    </location>
</feature>
<feature type="transmembrane region" description="Helical" evidence="7">
    <location>
        <begin position="48"/>
        <end position="65"/>
    </location>
</feature>
<dbReference type="SUPFAM" id="SSF160240">
    <property type="entry name" value="Cation efflux protein cytoplasmic domain-like"/>
    <property type="match status" value="1"/>
</dbReference>
<evidence type="ECO:0000256" key="3">
    <source>
        <dbReference type="ARBA" id="ARBA00022448"/>
    </source>
</evidence>
<dbReference type="InterPro" id="IPR027470">
    <property type="entry name" value="Cation_efflux_CTD"/>
</dbReference>
<dbReference type="GO" id="GO:0015086">
    <property type="term" value="F:cadmium ion transmembrane transporter activity"/>
    <property type="evidence" value="ECO:0007669"/>
    <property type="project" value="TreeGrafter"/>
</dbReference>
<feature type="transmembrane region" description="Helical" evidence="7">
    <location>
        <begin position="86"/>
        <end position="104"/>
    </location>
</feature>
<organism evidence="10 11">
    <name type="scientific">Planobacterium oryzisoli</name>
    <dbReference type="NCBI Taxonomy" id="2771435"/>
    <lineage>
        <taxon>Bacteria</taxon>
        <taxon>Pseudomonadati</taxon>
        <taxon>Bacteroidota</taxon>
        <taxon>Flavobacteriia</taxon>
        <taxon>Flavobacteriales</taxon>
        <taxon>Weeksellaceae</taxon>
        <taxon>Chryseobacterium group</taxon>
        <taxon>Chryseobacterium</taxon>
    </lineage>
</organism>
<dbReference type="Pfam" id="PF16916">
    <property type="entry name" value="ZT_dimer"/>
    <property type="match status" value="1"/>
</dbReference>
<dbReference type="AlphaFoldDB" id="A0A931EB51"/>
<dbReference type="Gene3D" id="3.30.70.1350">
    <property type="entry name" value="Cation efflux protein, cytoplasmic domain"/>
    <property type="match status" value="1"/>
</dbReference>
<dbReference type="Gene3D" id="1.20.1510.10">
    <property type="entry name" value="Cation efflux protein transmembrane domain"/>
    <property type="match status" value="1"/>
</dbReference>
<evidence type="ECO:0000259" key="8">
    <source>
        <dbReference type="Pfam" id="PF01545"/>
    </source>
</evidence>
<evidence type="ECO:0000256" key="4">
    <source>
        <dbReference type="ARBA" id="ARBA00022692"/>
    </source>
</evidence>
<comment type="subcellular location">
    <subcellularLocation>
        <location evidence="1">Membrane</location>
        <topology evidence="1">Multi-pass membrane protein</topology>
    </subcellularLocation>
</comment>
<dbReference type="InterPro" id="IPR002524">
    <property type="entry name" value="Cation_efflux"/>
</dbReference>
<feature type="domain" description="Cation efflux protein cytoplasmic" evidence="9">
    <location>
        <begin position="218"/>
        <end position="291"/>
    </location>
</feature>
<dbReference type="InterPro" id="IPR027469">
    <property type="entry name" value="Cation_efflux_TMD_sf"/>
</dbReference>
<comment type="caution">
    <text evidence="10">The sequence shown here is derived from an EMBL/GenBank/DDBJ whole genome shotgun (WGS) entry which is preliminary data.</text>
</comment>
<comment type="similarity">
    <text evidence="2">Belongs to the cation diffusion facilitator (CDF) transporter (TC 2.A.4) family.</text>
</comment>
<proteinExistence type="inferred from homology"/>
<evidence type="ECO:0000256" key="6">
    <source>
        <dbReference type="ARBA" id="ARBA00023136"/>
    </source>
</evidence>
<sequence length="335" mass="37468">MQTSNTATPSNFNFQRNVALAGVLLFLAKLFAWHTTDSDAIYSDAMESIVNILAAFMGLYSLYLASKPKDHDHPYGHGKVEFITSGIEGALIIFAGILIILQASDSLLHGNTLKKLDWGIAIIATTALLNYVLGYLSIQKGKQSHSMVLESSGRHLQTDTLSTVGVVLSLILVNLTGYYWVDALTAMGFALFIMFTGYKIVRKSLSGIMDETDVGMLEEIAQILSQSRRSQWVDIHNVRVQQHGSDIHVDGHITLPYYYTLRHAHQEMEEVMQLLEGHTTRAIEFNLHMDDCKEFSCKICSLTECPLRTHPFEKQVDWTLGTITQKDKHTLETAS</sequence>
<evidence type="ECO:0000256" key="1">
    <source>
        <dbReference type="ARBA" id="ARBA00004141"/>
    </source>
</evidence>
<dbReference type="InterPro" id="IPR050291">
    <property type="entry name" value="CDF_Transporter"/>
</dbReference>
<dbReference type="GO" id="GO:0006882">
    <property type="term" value="P:intracellular zinc ion homeostasis"/>
    <property type="evidence" value="ECO:0007669"/>
    <property type="project" value="TreeGrafter"/>
</dbReference>
<evidence type="ECO:0000259" key="9">
    <source>
        <dbReference type="Pfam" id="PF16916"/>
    </source>
</evidence>
<evidence type="ECO:0000313" key="10">
    <source>
        <dbReference type="EMBL" id="MBF5026859.1"/>
    </source>
</evidence>
<dbReference type="InterPro" id="IPR036837">
    <property type="entry name" value="Cation_efflux_CTD_sf"/>
</dbReference>
<dbReference type="GO" id="GO:0015341">
    <property type="term" value="F:zinc efflux antiporter activity"/>
    <property type="evidence" value="ECO:0007669"/>
    <property type="project" value="TreeGrafter"/>
</dbReference>
<gene>
    <name evidence="10" type="ORF">IC612_03485</name>
</gene>
<protein>
    <submittedName>
        <fullName evidence="10">Cation transporter</fullName>
    </submittedName>
</protein>
<dbReference type="PANTHER" id="PTHR43840:SF15">
    <property type="entry name" value="MITOCHONDRIAL METAL TRANSPORTER 1-RELATED"/>
    <property type="match status" value="1"/>
</dbReference>
<dbReference type="GO" id="GO:0005886">
    <property type="term" value="C:plasma membrane"/>
    <property type="evidence" value="ECO:0007669"/>
    <property type="project" value="TreeGrafter"/>
</dbReference>
<dbReference type="PANTHER" id="PTHR43840">
    <property type="entry name" value="MITOCHONDRIAL METAL TRANSPORTER 1-RELATED"/>
    <property type="match status" value="1"/>
</dbReference>
<dbReference type="InterPro" id="IPR058533">
    <property type="entry name" value="Cation_efflux_TM"/>
</dbReference>
<reference evidence="10" key="1">
    <citation type="submission" date="2020-11" db="EMBL/GenBank/DDBJ databases">
        <title>Genome seq and assembly of Planobacterium sp.</title>
        <authorList>
            <person name="Chhetri G."/>
        </authorList>
    </citation>
    <scope>NUCLEOTIDE SEQUENCE</scope>
    <source>
        <strain evidence="10">GCR5</strain>
    </source>
</reference>
<dbReference type="Pfam" id="PF01545">
    <property type="entry name" value="Cation_efflux"/>
    <property type="match status" value="1"/>
</dbReference>
<evidence type="ECO:0000256" key="7">
    <source>
        <dbReference type="SAM" id="Phobius"/>
    </source>
</evidence>
<keyword evidence="6 7" id="KW-0472">Membrane</keyword>
<dbReference type="GO" id="GO:0015093">
    <property type="term" value="F:ferrous iron transmembrane transporter activity"/>
    <property type="evidence" value="ECO:0007669"/>
    <property type="project" value="TreeGrafter"/>
</dbReference>
<dbReference type="NCBIfam" id="TIGR01297">
    <property type="entry name" value="CDF"/>
    <property type="match status" value="1"/>
</dbReference>
<evidence type="ECO:0000313" key="11">
    <source>
        <dbReference type="Proteomes" id="UP000694480"/>
    </source>
</evidence>
<evidence type="ECO:0000256" key="2">
    <source>
        <dbReference type="ARBA" id="ARBA00008114"/>
    </source>
</evidence>
<evidence type="ECO:0000256" key="5">
    <source>
        <dbReference type="ARBA" id="ARBA00022989"/>
    </source>
</evidence>
<dbReference type="SUPFAM" id="SSF161111">
    <property type="entry name" value="Cation efflux protein transmembrane domain-like"/>
    <property type="match status" value="1"/>
</dbReference>
<feature type="domain" description="Cation efflux protein transmembrane" evidence="8">
    <location>
        <begin position="20"/>
        <end position="209"/>
    </location>
</feature>
<feature type="transmembrane region" description="Helical" evidence="7">
    <location>
        <begin position="116"/>
        <end position="138"/>
    </location>
</feature>
<keyword evidence="11" id="KW-1185">Reference proteome</keyword>
<keyword evidence="5 7" id="KW-1133">Transmembrane helix</keyword>